<dbReference type="Proteomes" id="UP000028481">
    <property type="component" value="Chromosome"/>
</dbReference>
<comment type="similarity">
    <text evidence="1">Belongs to the MEMO1 family.</text>
</comment>
<dbReference type="KEGG" id="tcm:HL41_04760"/>
<evidence type="ECO:0008006" key="4">
    <source>
        <dbReference type="Google" id="ProtNLM"/>
    </source>
</evidence>
<dbReference type="CDD" id="cd07361">
    <property type="entry name" value="MEMO_like"/>
    <property type="match status" value="1"/>
</dbReference>
<dbReference type="NCBIfam" id="TIGR04336">
    <property type="entry name" value="AmmeMemoSam_B"/>
    <property type="match status" value="1"/>
</dbReference>
<reference evidence="2 3" key="1">
    <citation type="journal article" date="2015" name="Genome Announc.">
        <title>Genome Sequence of a Sulfate-Reducing Thermophilic Bacterium, Thermodesulfobacterium commune DSM 2178T (Phylum Thermodesulfobacteria).</title>
        <authorList>
            <person name="Bhatnagar S."/>
            <person name="Badger J.H."/>
            <person name="Madupu R."/>
            <person name="Khouri H.M."/>
            <person name="O'Connor E.M."/>
            <person name="Robb F.T."/>
            <person name="Ward N.L."/>
            <person name="Eisen J.A."/>
        </authorList>
    </citation>
    <scope>NUCLEOTIDE SEQUENCE [LARGE SCALE GENOMIC DNA]</scope>
    <source>
        <strain evidence="2 3">DSM 2178</strain>
    </source>
</reference>
<dbReference type="AlphaFoldDB" id="A0A075WS89"/>
<dbReference type="Gene3D" id="3.40.830.10">
    <property type="entry name" value="LigB-like"/>
    <property type="match status" value="1"/>
</dbReference>
<dbReference type="Pfam" id="PF01875">
    <property type="entry name" value="Memo"/>
    <property type="match status" value="1"/>
</dbReference>
<dbReference type="OrthoDB" id="9771412at2"/>
<dbReference type="PANTHER" id="PTHR11060:SF0">
    <property type="entry name" value="PROTEIN MEMO1"/>
    <property type="match status" value="1"/>
</dbReference>
<evidence type="ECO:0000256" key="1">
    <source>
        <dbReference type="ARBA" id="ARBA00006315"/>
    </source>
</evidence>
<dbReference type="STRING" id="289377.HL41_04760"/>
<dbReference type="RefSeq" id="WP_038060612.1">
    <property type="nucleotide sequence ID" value="NZ_CP008796.1"/>
</dbReference>
<evidence type="ECO:0000313" key="3">
    <source>
        <dbReference type="Proteomes" id="UP000028481"/>
    </source>
</evidence>
<sequence>MELEYPVDFKPILRYVDVIPAEQEGQPVFLLRDPLGFIDELVVVPQYLAFLLALMNGQNDLRDLQSEATKQFGQIIPLEEIVKIVKFLDEKGLLWSKTFEEIKEKAYSRWFSYPFRAMAHANSAYPLSAAEAKFFIEDILKLGSSEDGKPPKVLIAPHIDIKAAPKSYAESYSRFKIPPGSRVIILGVGHHLDLPFSVLTKDVATPFGLIKNDRGGLFFLRTSKKLEVFPDHIAHRLEHSIEFQALFLHYLLKDQFMVLPVLVGPMPTLFENPELTEKFAEGLAQLMEDGKTYLVLGIDFCHLGLRYGDPFEVSEEHAKQALKNDETLLNLVFNGTKDEFLEKAKQSLPLKVCGLSTLCLTKLIMDKLRAKGELKLYHQEFVPFGQGSAVSVASAGYYVV</sequence>
<keyword evidence="3" id="KW-1185">Reference proteome</keyword>
<dbReference type="PaxDb" id="289377-HL41_04760"/>
<dbReference type="eggNOG" id="COG1355">
    <property type="taxonomic scope" value="Bacteria"/>
</dbReference>
<proteinExistence type="inferred from homology"/>
<dbReference type="EMBL" id="CP008796">
    <property type="protein sequence ID" value="AIH04129.1"/>
    <property type="molecule type" value="Genomic_DNA"/>
</dbReference>
<name>A0A075WS89_9BACT</name>
<organism evidence="2 3">
    <name type="scientific">Thermodesulfobacterium commune DSM 2178</name>
    <dbReference type="NCBI Taxonomy" id="289377"/>
    <lineage>
        <taxon>Bacteria</taxon>
        <taxon>Pseudomonadati</taxon>
        <taxon>Thermodesulfobacteriota</taxon>
        <taxon>Thermodesulfobacteria</taxon>
        <taxon>Thermodesulfobacteriales</taxon>
        <taxon>Thermodesulfobacteriaceae</taxon>
        <taxon>Thermodesulfobacterium</taxon>
    </lineage>
</organism>
<protein>
    <recommendedName>
        <fullName evidence="4">AmmeMemoRadiSam system protein B</fullName>
    </recommendedName>
</protein>
<dbReference type="PANTHER" id="PTHR11060">
    <property type="entry name" value="PROTEIN MEMO1"/>
    <property type="match status" value="1"/>
</dbReference>
<dbReference type="InterPro" id="IPR002737">
    <property type="entry name" value="MEMO1_fam"/>
</dbReference>
<gene>
    <name evidence="2" type="ORF">HL41_04760</name>
</gene>
<dbReference type="HOGENOM" id="CLU_055281_0_0_0"/>
<accession>A0A075WS89</accession>
<evidence type="ECO:0000313" key="2">
    <source>
        <dbReference type="EMBL" id="AIH04129.1"/>
    </source>
</evidence>